<feature type="compositionally biased region" description="Polar residues" evidence="1">
    <location>
        <begin position="238"/>
        <end position="247"/>
    </location>
</feature>
<feature type="compositionally biased region" description="Low complexity" evidence="1">
    <location>
        <begin position="362"/>
        <end position="376"/>
    </location>
</feature>
<feature type="compositionally biased region" description="Basic residues" evidence="1">
    <location>
        <begin position="557"/>
        <end position="577"/>
    </location>
</feature>
<accession>A0A8K0S933</accession>
<feature type="domain" description="DUF8035" evidence="2">
    <location>
        <begin position="392"/>
        <end position="446"/>
    </location>
</feature>
<feature type="compositionally biased region" description="Basic and acidic residues" evidence="1">
    <location>
        <begin position="542"/>
        <end position="556"/>
    </location>
</feature>
<feature type="region of interest" description="Disordered" evidence="1">
    <location>
        <begin position="235"/>
        <end position="287"/>
    </location>
</feature>
<proteinExistence type="predicted"/>
<comment type="caution">
    <text evidence="3">The sequence shown here is derived from an EMBL/GenBank/DDBJ whole genome shotgun (WGS) entry which is preliminary data.</text>
</comment>
<dbReference type="EMBL" id="JAGPXF010000001">
    <property type="protein sequence ID" value="KAH7262435.1"/>
    <property type="molecule type" value="Genomic_DNA"/>
</dbReference>
<evidence type="ECO:0000259" key="2">
    <source>
        <dbReference type="Pfam" id="PF26118"/>
    </source>
</evidence>
<feature type="compositionally biased region" description="Basic and acidic residues" evidence="1">
    <location>
        <begin position="578"/>
        <end position="643"/>
    </location>
</feature>
<sequence>MSGGSTVRHIDAVDALARTLYLRAKQSGLPFTDVANAVRNLHLVLRHLRIEAADQDSLLNNANASSSSLYARQLAPLVEDCDFTLAQLETLLGKYGDGRAVMPEDERMRDDQLSVMKQKLDHGKNSVDWFLDAVQLHAENRPTRVVDGQEGLEGIKDVVDEIATKLFHDRSEGSFTEDEDVLWREFKIELEDRGFSPQVLRKHKDVLRAYVRELESVQNQYGGNYPTVRGLLEHEARSQPNSPQELDSSPYEKYPPVIITGGRRRSNSDPSRGAVLSTPRDGDNESDYSMALVSTQDLLALDNISSRMANLSVQPTDQYSLSPGHKHLPPNSLSDVPEMSSSPTAYHLDASPRSMSSMPHHTSSGPPSYGTSPRTSAPRLAPDRWGNEIPPDAQWTRIRRDLVSPEVLERAGVRYEARPEYVAVLGRLSREDVTKFARESAACRAARARRDPLPRRHDNYSERRDSKSSREEEDDDSGVFDETDATDEDDDRSSEKGTKSYPFIVNPPSKSKTSPSSTTLPKPILKNKNENHVRFGPDPYEVDSRSSRSYRDDRHRDRDHHRERRHQSPSRSSRRSRRYSDSADRHSRSDKHGDYYYDGGKRYHRERDRDRDRDRERERDRDRDRDRRSTRKEDRPQGRKKWGEALGAVGIGGAAVSLLSVLAEAAS</sequence>
<dbReference type="InterPro" id="IPR058348">
    <property type="entry name" value="DUF8035"/>
</dbReference>
<feature type="compositionally biased region" description="Basic and acidic residues" evidence="1">
    <location>
        <begin position="448"/>
        <end position="470"/>
    </location>
</feature>
<dbReference type="Pfam" id="PF26118">
    <property type="entry name" value="DUF8035"/>
    <property type="match status" value="1"/>
</dbReference>
<keyword evidence="4" id="KW-1185">Reference proteome</keyword>
<gene>
    <name evidence="3" type="ORF">BKA59DRAFT_505464</name>
</gene>
<evidence type="ECO:0000313" key="4">
    <source>
        <dbReference type="Proteomes" id="UP000813427"/>
    </source>
</evidence>
<dbReference type="Proteomes" id="UP000813427">
    <property type="component" value="Unassembled WGS sequence"/>
</dbReference>
<feature type="compositionally biased region" description="Polar residues" evidence="1">
    <location>
        <begin position="331"/>
        <end position="344"/>
    </location>
</feature>
<dbReference type="AlphaFoldDB" id="A0A8K0S933"/>
<reference evidence="3" key="1">
    <citation type="journal article" date="2021" name="Nat. Commun.">
        <title>Genetic determinants of endophytism in the Arabidopsis root mycobiome.</title>
        <authorList>
            <person name="Mesny F."/>
            <person name="Miyauchi S."/>
            <person name="Thiergart T."/>
            <person name="Pickel B."/>
            <person name="Atanasova L."/>
            <person name="Karlsson M."/>
            <person name="Huettel B."/>
            <person name="Barry K.W."/>
            <person name="Haridas S."/>
            <person name="Chen C."/>
            <person name="Bauer D."/>
            <person name="Andreopoulos W."/>
            <person name="Pangilinan J."/>
            <person name="LaButti K."/>
            <person name="Riley R."/>
            <person name="Lipzen A."/>
            <person name="Clum A."/>
            <person name="Drula E."/>
            <person name="Henrissat B."/>
            <person name="Kohler A."/>
            <person name="Grigoriev I.V."/>
            <person name="Martin F.M."/>
            <person name="Hacquard S."/>
        </authorList>
    </citation>
    <scope>NUCLEOTIDE SEQUENCE</scope>
    <source>
        <strain evidence="3">MPI-SDFR-AT-0068</strain>
    </source>
</reference>
<dbReference type="OrthoDB" id="5226662at2759"/>
<organism evidence="3 4">
    <name type="scientific">Fusarium tricinctum</name>
    <dbReference type="NCBI Taxonomy" id="61284"/>
    <lineage>
        <taxon>Eukaryota</taxon>
        <taxon>Fungi</taxon>
        <taxon>Dikarya</taxon>
        <taxon>Ascomycota</taxon>
        <taxon>Pezizomycotina</taxon>
        <taxon>Sordariomycetes</taxon>
        <taxon>Hypocreomycetidae</taxon>
        <taxon>Hypocreales</taxon>
        <taxon>Nectriaceae</taxon>
        <taxon>Fusarium</taxon>
        <taxon>Fusarium tricinctum species complex</taxon>
    </lineage>
</organism>
<feature type="compositionally biased region" description="Acidic residues" evidence="1">
    <location>
        <begin position="471"/>
        <end position="492"/>
    </location>
</feature>
<feature type="region of interest" description="Disordered" evidence="1">
    <location>
        <begin position="315"/>
        <end position="391"/>
    </location>
</feature>
<dbReference type="PANTHER" id="PTHR42081">
    <property type="entry name" value="ZINC FINGER PROTEIN DHHC DOMAIN CONTAINING PROTEIN"/>
    <property type="match status" value="1"/>
</dbReference>
<name>A0A8K0S933_9HYPO</name>
<dbReference type="PANTHER" id="PTHR42081:SF2">
    <property type="entry name" value="NIPPED-B-LIKE PROTEIN B"/>
    <property type="match status" value="1"/>
</dbReference>
<protein>
    <recommendedName>
        <fullName evidence="2">DUF8035 domain-containing protein</fullName>
    </recommendedName>
</protein>
<evidence type="ECO:0000313" key="3">
    <source>
        <dbReference type="EMBL" id="KAH7262435.1"/>
    </source>
</evidence>
<feature type="region of interest" description="Disordered" evidence="1">
    <location>
        <begin position="441"/>
        <end position="643"/>
    </location>
</feature>
<evidence type="ECO:0000256" key="1">
    <source>
        <dbReference type="SAM" id="MobiDB-lite"/>
    </source>
</evidence>
<feature type="compositionally biased region" description="Low complexity" evidence="1">
    <location>
        <begin position="507"/>
        <end position="523"/>
    </location>
</feature>